<protein>
    <submittedName>
        <fullName evidence="1">Uncharacterized protein</fullName>
    </submittedName>
</protein>
<reference evidence="1 2" key="1">
    <citation type="journal article" date="2007" name="Science">
        <title>Sea anemone genome reveals ancestral eumetazoan gene repertoire and genomic organization.</title>
        <authorList>
            <person name="Putnam N.H."/>
            <person name="Srivastava M."/>
            <person name="Hellsten U."/>
            <person name="Dirks B."/>
            <person name="Chapman J."/>
            <person name="Salamov A."/>
            <person name="Terry A."/>
            <person name="Shapiro H."/>
            <person name="Lindquist E."/>
            <person name="Kapitonov V.V."/>
            <person name="Jurka J."/>
            <person name="Genikhovich G."/>
            <person name="Grigoriev I.V."/>
            <person name="Lucas S.M."/>
            <person name="Steele R.E."/>
            <person name="Finnerty J.R."/>
            <person name="Technau U."/>
            <person name="Martindale M.Q."/>
            <person name="Rokhsar D.S."/>
        </authorList>
    </citation>
    <scope>NUCLEOTIDE SEQUENCE [LARGE SCALE GENOMIC DNA]</scope>
    <source>
        <strain evidence="2">CH2 X CH6</strain>
    </source>
</reference>
<dbReference type="EMBL" id="DS469788">
    <property type="protein sequence ID" value="EDO33146.1"/>
    <property type="molecule type" value="Genomic_DNA"/>
</dbReference>
<dbReference type="AlphaFoldDB" id="A7ST40"/>
<keyword evidence="2" id="KW-1185">Reference proteome</keyword>
<gene>
    <name evidence="1" type="ORF">NEMVEDRAFT_v1g217075</name>
</gene>
<proteinExistence type="predicted"/>
<dbReference type="Proteomes" id="UP000001593">
    <property type="component" value="Unassembled WGS sequence"/>
</dbReference>
<organism evidence="1 2">
    <name type="scientific">Nematostella vectensis</name>
    <name type="common">Starlet sea anemone</name>
    <dbReference type="NCBI Taxonomy" id="45351"/>
    <lineage>
        <taxon>Eukaryota</taxon>
        <taxon>Metazoa</taxon>
        <taxon>Cnidaria</taxon>
        <taxon>Anthozoa</taxon>
        <taxon>Hexacorallia</taxon>
        <taxon>Actiniaria</taxon>
        <taxon>Edwardsiidae</taxon>
        <taxon>Nematostella</taxon>
    </lineage>
</organism>
<accession>A7ST40</accession>
<dbReference type="InParanoid" id="A7ST40"/>
<evidence type="ECO:0000313" key="2">
    <source>
        <dbReference type="Proteomes" id="UP000001593"/>
    </source>
</evidence>
<evidence type="ECO:0000313" key="1">
    <source>
        <dbReference type="EMBL" id="EDO33146.1"/>
    </source>
</evidence>
<sequence>MTFEMGNPNSTKNTVVFSLFEGPDNPHNSYNNVIRPPILKIPVSQEKESEALRIKLDIKDGPSSEALESTLKEIGAERQAYHGGSFNANHTRLSQSRLKNLRFRSHFLSDFSFLFRTIFTGGKIHR</sequence>
<dbReference type="HOGENOM" id="CLU_1984190_0_0_1"/>
<name>A7ST40_NEMVE</name>